<evidence type="ECO:0000313" key="8">
    <source>
        <dbReference type="Proteomes" id="UP000011602"/>
    </source>
</evidence>
<proteinExistence type="inferred from homology"/>
<dbReference type="SUPFAM" id="SSF81321">
    <property type="entry name" value="Family A G protein-coupled receptor-like"/>
    <property type="match status" value="1"/>
</dbReference>
<dbReference type="Gene3D" id="1.20.1070.10">
    <property type="entry name" value="Rhodopsin 7-helix transmembrane proteins"/>
    <property type="match status" value="1"/>
</dbReference>
<dbReference type="EMBL" id="AOHZ01000068">
    <property type="protein sequence ID" value="ELY53303.1"/>
    <property type="molecule type" value="Genomic_DNA"/>
</dbReference>
<evidence type="ECO:0000256" key="1">
    <source>
        <dbReference type="ARBA" id="ARBA00004141"/>
    </source>
</evidence>
<dbReference type="GO" id="GO:0016020">
    <property type="term" value="C:membrane"/>
    <property type="evidence" value="ECO:0007669"/>
    <property type="project" value="UniProtKB-SubCell"/>
</dbReference>
<dbReference type="SMART" id="SM01021">
    <property type="entry name" value="Bac_rhodopsin"/>
    <property type="match status" value="1"/>
</dbReference>
<evidence type="ECO:0000256" key="4">
    <source>
        <dbReference type="ARBA" id="ARBA00022989"/>
    </source>
</evidence>
<evidence type="ECO:0000313" key="7">
    <source>
        <dbReference type="EMBL" id="ELY53303.1"/>
    </source>
</evidence>
<dbReference type="AlphaFoldDB" id="L9WY63"/>
<evidence type="ECO:0000256" key="6">
    <source>
        <dbReference type="SAM" id="Phobius"/>
    </source>
</evidence>
<evidence type="ECO:0000256" key="3">
    <source>
        <dbReference type="ARBA" id="ARBA00022692"/>
    </source>
</evidence>
<protein>
    <submittedName>
        <fullName evidence="7">Rhodopsin</fullName>
    </submittedName>
</protein>
<feature type="transmembrane region" description="Helical" evidence="6">
    <location>
        <begin position="90"/>
        <end position="109"/>
    </location>
</feature>
<evidence type="ECO:0000256" key="2">
    <source>
        <dbReference type="ARBA" id="ARBA00008130"/>
    </source>
</evidence>
<evidence type="ECO:0000256" key="5">
    <source>
        <dbReference type="ARBA" id="ARBA00023136"/>
    </source>
</evidence>
<dbReference type="InterPro" id="IPR001425">
    <property type="entry name" value="Arc/bac/fun_rhodopsins"/>
</dbReference>
<feature type="transmembrane region" description="Helical" evidence="6">
    <location>
        <begin position="156"/>
        <end position="176"/>
    </location>
</feature>
<organism evidence="7 8">
    <name type="scientific">Natronolimnohabitans innermongolicus JCM 12255</name>
    <dbReference type="NCBI Taxonomy" id="1227499"/>
    <lineage>
        <taxon>Archaea</taxon>
        <taxon>Methanobacteriati</taxon>
        <taxon>Methanobacteriota</taxon>
        <taxon>Stenosarchaea group</taxon>
        <taxon>Halobacteria</taxon>
        <taxon>Halobacteriales</taxon>
        <taxon>Natrialbaceae</taxon>
        <taxon>Natronolimnohabitans</taxon>
    </lineage>
</organism>
<name>L9WY63_9EURY</name>
<keyword evidence="4 6" id="KW-1133">Transmembrane helix</keyword>
<dbReference type="eggNOG" id="arCOG02810">
    <property type="taxonomic scope" value="Archaea"/>
</dbReference>
<dbReference type="Proteomes" id="UP000011602">
    <property type="component" value="Unassembled WGS sequence"/>
</dbReference>
<keyword evidence="8" id="KW-1185">Reference proteome</keyword>
<feature type="transmembrane region" description="Helical" evidence="6">
    <location>
        <begin position="32"/>
        <end position="51"/>
    </location>
</feature>
<feature type="transmembrane region" description="Helical" evidence="6">
    <location>
        <begin position="6"/>
        <end position="25"/>
    </location>
</feature>
<comment type="subcellular location">
    <subcellularLocation>
        <location evidence="1">Membrane</location>
        <topology evidence="1">Multi-pass membrane protein</topology>
    </subcellularLocation>
</comment>
<comment type="similarity">
    <text evidence="2">Belongs to the archaeal/bacterial/fungal opsin family.</text>
</comment>
<dbReference type="STRING" id="1227499.C493_14773"/>
<feature type="transmembrane region" description="Helical" evidence="6">
    <location>
        <begin position="188"/>
        <end position="206"/>
    </location>
</feature>
<sequence length="241" mass="25158">MESVLLASGVTFSLVTILALVGTLQLSARTRLYGYAAVAACGSMAIAYVAMVPAEMAGIETDYLRFVGYGAMWAGICLLVGAVSGAGRTLTLVLLGIVQARVWVTLLSWHVEGVLGTLLAAFPFVMLIAGVYVLFGPFARAAATVSSTRRLLYAKLRNLIVLVWLGLVALGLLSGAEFALTDDFLEQLSIIYVEAILLVGFAGIVLRSTDALEDTAASRSTALDAESDSSGDVDAAVNAAD</sequence>
<keyword evidence="3 6" id="KW-0812">Transmembrane</keyword>
<gene>
    <name evidence="7" type="ORF">C493_14773</name>
</gene>
<reference evidence="7 8" key="1">
    <citation type="journal article" date="2014" name="PLoS Genet.">
        <title>Phylogenetically driven sequencing of extremely halophilic archaea reveals strategies for static and dynamic osmo-response.</title>
        <authorList>
            <person name="Becker E.A."/>
            <person name="Seitzer P.M."/>
            <person name="Tritt A."/>
            <person name="Larsen D."/>
            <person name="Krusor M."/>
            <person name="Yao A.I."/>
            <person name="Wu D."/>
            <person name="Madern D."/>
            <person name="Eisen J.A."/>
            <person name="Darling A.E."/>
            <person name="Facciotti M.T."/>
        </authorList>
    </citation>
    <scope>NUCLEOTIDE SEQUENCE [LARGE SCALE GENOMIC DNA]</scope>
    <source>
        <strain evidence="7 8">JCM 12255</strain>
    </source>
</reference>
<dbReference type="RefSeq" id="WP_007260224.1">
    <property type="nucleotide sequence ID" value="NZ_AOHZ01000068.1"/>
</dbReference>
<keyword evidence="5 6" id="KW-0472">Membrane</keyword>
<accession>L9WY63</accession>
<comment type="caution">
    <text evidence="7">The sequence shown here is derived from an EMBL/GenBank/DDBJ whole genome shotgun (WGS) entry which is preliminary data.</text>
</comment>
<feature type="transmembrane region" description="Helical" evidence="6">
    <location>
        <begin position="115"/>
        <end position="135"/>
    </location>
</feature>
<feature type="transmembrane region" description="Helical" evidence="6">
    <location>
        <begin position="63"/>
        <end position="83"/>
    </location>
</feature>